<evidence type="ECO:0000256" key="2">
    <source>
        <dbReference type="ARBA" id="ARBA00023125"/>
    </source>
</evidence>
<proteinExistence type="predicted"/>
<dbReference type="OrthoDB" id="5522755at2"/>
<dbReference type="EMBL" id="SPQT01000018">
    <property type="protein sequence ID" value="TFV44585.1"/>
    <property type="molecule type" value="Genomic_DNA"/>
</dbReference>
<evidence type="ECO:0000256" key="1">
    <source>
        <dbReference type="ARBA" id="ARBA00023015"/>
    </source>
</evidence>
<keyword evidence="2" id="KW-0238">DNA-binding</keyword>
<dbReference type="Pfam" id="PF12802">
    <property type="entry name" value="MarR_2"/>
    <property type="match status" value="1"/>
</dbReference>
<dbReference type="Gene3D" id="1.10.10.10">
    <property type="entry name" value="Winged helix-like DNA-binding domain superfamily/Winged helix DNA-binding domain"/>
    <property type="match status" value="1"/>
</dbReference>
<dbReference type="Proteomes" id="UP000297966">
    <property type="component" value="Unassembled WGS sequence"/>
</dbReference>
<dbReference type="InterPro" id="IPR036390">
    <property type="entry name" value="WH_DNA-bd_sf"/>
</dbReference>
<dbReference type="PANTHER" id="PTHR33164:SF89">
    <property type="entry name" value="MARR FAMILY REGULATORY PROTEIN"/>
    <property type="match status" value="1"/>
</dbReference>
<evidence type="ECO:0000313" key="6">
    <source>
        <dbReference type="Proteomes" id="UP000297966"/>
    </source>
</evidence>
<dbReference type="PRINTS" id="PR00598">
    <property type="entry name" value="HTHMARR"/>
</dbReference>
<dbReference type="InterPro" id="IPR011991">
    <property type="entry name" value="ArsR-like_HTH"/>
</dbReference>
<feature type="domain" description="HTH marR-type" evidence="4">
    <location>
        <begin position="1"/>
        <end position="134"/>
    </location>
</feature>
<dbReference type="GO" id="GO:0003677">
    <property type="term" value="F:DNA binding"/>
    <property type="evidence" value="ECO:0007669"/>
    <property type="project" value="UniProtKB-KW"/>
</dbReference>
<evidence type="ECO:0000259" key="4">
    <source>
        <dbReference type="PROSITE" id="PS50995"/>
    </source>
</evidence>
<keyword evidence="6" id="KW-1185">Reference proteome</keyword>
<dbReference type="PANTHER" id="PTHR33164">
    <property type="entry name" value="TRANSCRIPTIONAL REGULATOR, MARR FAMILY"/>
    <property type="match status" value="1"/>
</dbReference>
<organism evidence="5 6">
    <name type="scientific">Bradyrhizobium niftali</name>
    <dbReference type="NCBI Taxonomy" id="2560055"/>
    <lineage>
        <taxon>Bacteria</taxon>
        <taxon>Pseudomonadati</taxon>
        <taxon>Pseudomonadota</taxon>
        <taxon>Alphaproteobacteria</taxon>
        <taxon>Hyphomicrobiales</taxon>
        <taxon>Nitrobacteraceae</taxon>
        <taxon>Bradyrhizobium</taxon>
    </lineage>
</organism>
<keyword evidence="1" id="KW-0805">Transcription regulation</keyword>
<dbReference type="GO" id="GO:0003700">
    <property type="term" value="F:DNA-binding transcription factor activity"/>
    <property type="evidence" value="ECO:0007669"/>
    <property type="project" value="InterPro"/>
</dbReference>
<reference evidence="5 6" key="1">
    <citation type="submission" date="2019-03" db="EMBL/GenBank/DDBJ databases">
        <title>Bradyrhizobium diversity isolated from nodules of Chamaecrista fasciculata.</title>
        <authorList>
            <person name="Klepa M.S."/>
            <person name="Urquiaga M.O."/>
            <person name="Hungria M."/>
            <person name="Delamuta J.R."/>
        </authorList>
    </citation>
    <scope>NUCLEOTIDE SEQUENCE [LARGE SCALE GENOMIC DNA]</scope>
    <source>
        <strain evidence="5 6">CNPSo 3448</strain>
    </source>
</reference>
<dbReference type="GO" id="GO:0006950">
    <property type="term" value="P:response to stress"/>
    <property type="evidence" value="ECO:0007669"/>
    <property type="project" value="TreeGrafter"/>
</dbReference>
<dbReference type="SUPFAM" id="SSF46785">
    <property type="entry name" value="Winged helix' DNA-binding domain"/>
    <property type="match status" value="1"/>
</dbReference>
<dbReference type="InterPro" id="IPR039422">
    <property type="entry name" value="MarR/SlyA-like"/>
</dbReference>
<dbReference type="PROSITE" id="PS01117">
    <property type="entry name" value="HTH_MARR_1"/>
    <property type="match status" value="1"/>
</dbReference>
<protein>
    <submittedName>
        <fullName evidence="5">MarR family transcriptional regulator</fullName>
    </submittedName>
</protein>
<dbReference type="AlphaFoldDB" id="A0A4Y9LMP2"/>
<name>A0A4Y9LMP2_9BRAD</name>
<dbReference type="InterPro" id="IPR000835">
    <property type="entry name" value="HTH_MarR-typ"/>
</dbReference>
<dbReference type="InterPro" id="IPR023187">
    <property type="entry name" value="Tscrpt_reg_MarR-type_CS"/>
</dbReference>
<keyword evidence="3" id="KW-0804">Transcription</keyword>
<dbReference type="CDD" id="cd00090">
    <property type="entry name" value="HTH_ARSR"/>
    <property type="match status" value="1"/>
</dbReference>
<gene>
    <name evidence="5" type="ORF">E4K65_28280</name>
</gene>
<sequence>MRAARQAVDLLLRAENTWRFEDPQHGLSDQEWMVLRFLARANSFSRSPSALAQFVGTTRSAVSQLLKGLEAKGYVERRPSVEDKRSVSLRVTPQGDKMLTRDPIGPLVNAISALELGANNFRDALRDVLGRLGTNQHRHHADNCGECIFLSSASDPAKGKAQMEFTCRFFRSGINSAEMDLLCFKFEQRRLDRAGG</sequence>
<evidence type="ECO:0000313" key="5">
    <source>
        <dbReference type="EMBL" id="TFV44585.1"/>
    </source>
</evidence>
<dbReference type="InterPro" id="IPR036388">
    <property type="entry name" value="WH-like_DNA-bd_sf"/>
</dbReference>
<evidence type="ECO:0000256" key="3">
    <source>
        <dbReference type="ARBA" id="ARBA00023163"/>
    </source>
</evidence>
<dbReference type="SMART" id="SM00347">
    <property type="entry name" value="HTH_MARR"/>
    <property type="match status" value="1"/>
</dbReference>
<dbReference type="PROSITE" id="PS50995">
    <property type="entry name" value="HTH_MARR_2"/>
    <property type="match status" value="1"/>
</dbReference>
<accession>A0A4Y9LMP2</accession>
<comment type="caution">
    <text evidence="5">The sequence shown here is derived from an EMBL/GenBank/DDBJ whole genome shotgun (WGS) entry which is preliminary data.</text>
</comment>